<accession>A0ABT1CWV8</accession>
<reference evidence="1 2" key="1">
    <citation type="submission" date="2020-01" db="EMBL/GenBank/DDBJ databases">
        <title>Genomes of bacteria type strains.</title>
        <authorList>
            <person name="Chen J."/>
            <person name="Zhu S."/>
            <person name="Yang J."/>
        </authorList>
    </citation>
    <scope>NUCLEOTIDE SEQUENCE [LARGE SCALE GENOMIC DNA]</scope>
    <source>
        <strain evidence="1 2">DSM 16655</strain>
    </source>
</reference>
<evidence type="ECO:0000313" key="1">
    <source>
        <dbReference type="EMBL" id="MCO6410030.1"/>
    </source>
</evidence>
<evidence type="ECO:0000313" key="2">
    <source>
        <dbReference type="Proteomes" id="UP001320715"/>
    </source>
</evidence>
<proteinExistence type="predicted"/>
<name>A0ABT1CWV8_9HYPH</name>
<gene>
    <name evidence="1" type="ORF">GTW23_17740</name>
</gene>
<keyword evidence="2" id="KW-1185">Reference proteome</keyword>
<dbReference type="Proteomes" id="UP001320715">
    <property type="component" value="Unassembled WGS sequence"/>
</dbReference>
<comment type="caution">
    <text evidence="1">The sequence shown here is derived from an EMBL/GenBank/DDBJ whole genome shotgun (WGS) entry which is preliminary data.</text>
</comment>
<organism evidence="1 2">
    <name type="scientific">Hoeflea alexandrii</name>
    <dbReference type="NCBI Taxonomy" id="288436"/>
    <lineage>
        <taxon>Bacteria</taxon>
        <taxon>Pseudomonadati</taxon>
        <taxon>Pseudomonadota</taxon>
        <taxon>Alphaproteobacteria</taxon>
        <taxon>Hyphomicrobiales</taxon>
        <taxon>Rhizobiaceae</taxon>
        <taxon>Hoeflea</taxon>
    </lineage>
</organism>
<dbReference type="EMBL" id="JAAAML010000003">
    <property type="protein sequence ID" value="MCO6410030.1"/>
    <property type="molecule type" value="Genomic_DNA"/>
</dbReference>
<protein>
    <submittedName>
        <fullName evidence="1">Uncharacterized protein</fullName>
    </submittedName>
</protein>
<dbReference type="RefSeq" id="WP_152009216.1">
    <property type="nucleotide sequence ID" value="NZ_CP159480.1"/>
</dbReference>
<sequence>MSQPSPGNCPVQIQVYVDTNAAKQNSTAGVYMVDNRVNSGSTGEGSLDLDTNVSKASNVCFQVINIDATSDVTVEFTSFGNSNAWGTQIPAMWDNNAKVWTAQAANQGGNQPYSFVLRVGNATPFQVSVTTPTLTVS</sequence>